<comment type="similarity">
    <text evidence="5">Belongs to the FAD-dependent oxidoreductase 2 family. 3-oxosteroid dehydrogenase subfamily.</text>
</comment>
<name>E9LTN7_METAN</name>
<protein>
    <submittedName>
        <fullName evidence="7">Extracellular 3-ketosteroid 1-dehydrogenase</fullName>
    </submittedName>
</protein>
<dbReference type="SUPFAM" id="SSF56425">
    <property type="entry name" value="Succinate dehydrogenase/fumarate reductase flavoprotein, catalytic domain"/>
    <property type="match status" value="1"/>
</dbReference>
<dbReference type="VEuPathDB" id="FungiDB:MAN_06334"/>
<dbReference type="SUPFAM" id="SSF51905">
    <property type="entry name" value="FAD/NAD(P)-binding domain"/>
    <property type="match status" value="1"/>
</dbReference>
<reference evidence="7" key="1">
    <citation type="submission" date="2010-08" db="EMBL/GenBank/DDBJ databases">
        <title>Biosynthesis of helvolic acid in the entomopathogenic fungus Metarhizium anisopliae NwIB-02.</title>
        <authorList>
            <person name="Lin L."/>
            <person name="Wang F."/>
            <person name="Chen M."/>
            <person name="Wei D."/>
        </authorList>
    </citation>
    <scope>NUCLEOTIDE SEQUENCE</scope>
    <source>
        <strain evidence="7">NwIB-02</strain>
    </source>
</reference>
<evidence type="ECO:0000259" key="6">
    <source>
        <dbReference type="Pfam" id="PF00890"/>
    </source>
</evidence>
<evidence type="ECO:0000256" key="2">
    <source>
        <dbReference type="ARBA" id="ARBA00022630"/>
    </source>
</evidence>
<dbReference type="EMBL" id="HQ129929">
    <property type="protein sequence ID" value="ADW11486.1"/>
    <property type="molecule type" value="Genomic_DNA"/>
</dbReference>
<sequence>MMNMLSKFTSSKAVDPGQEPYDEQVDVLIVGAGAAGLTAALRTRFHSLQPLLVDKNDKLGGSSAYSGAGLWIPQNPLAEAAGIRDNKQDALKYMEAVIGHDAGPASSASRKLAYLDQGPHMVRFLQTLGFNWRLSRGCPDYYPTAPGAMPHFGRTIEPGVLDLNRIDEWQSLLRARPRQPPPLFTDEASSVTRLGSSFRDLGKAMSVMCRGIWLKLRGQAPATMGQSLVGQLLYLGQQSQVPIWRNARLVDIIQAPDGTVVGASVQQTNSDGGHRELRRIHARRGVLLCAGGFAHNKEMRDRYGPAPASTEWTSVPEGDTGDAIQAGIKLGAATALMDEAWWGPTILDPVLGRYFFALQERARPYSIIVDSTGSRFMNESAPYVDCGHNQYRRNQEVKAIPGWLILDTNHRKRYSLGSLMPRQEAKVGLENAHLYRADTLAGLASQIDIKPSALESTVARFNSMAKDGVDADFGRGGNVFDNYFGDPKVQPNPNLGPIGAPPFYAVPIVPGDLGTKGGLVTDEHGRVLRSDGSVIKGLYATGNTTASIMGRTYPGAGATLSPALTFAYIAVNHMAGSIAS</sequence>
<dbReference type="GO" id="GO:0016491">
    <property type="term" value="F:oxidoreductase activity"/>
    <property type="evidence" value="ECO:0007669"/>
    <property type="project" value="UniProtKB-KW"/>
</dbReference>
<evidence type="ECO:0000313" key="7">
    <source>
        <dbReference type="EMBL" id="ADW11486.1"/>
    </source>
</evidence>
<feature type="domain" description="FAD-dependent oxidoreductase 2 FAD-binding" evidence="6">
    <location>
        <begin position="26"/>
        <end position="560"/>
    </location>
</feature>
<dbReference type="AlphaFoldDB" id="E9LTN7"/>
<evidence type="ECO:0000256" key="5">
    <source>
        <dbReference type="ARBA" id="ARBA00061147"/>
    </source>
</evidence>
<accession>E9LTN7</accession>
<dbReference type="PANTHER" id="PTHR43400:SF10">
    <property type="entry name" value="3-OXOSTEROID 1-DEHYDROGENASE"/>
    <property type="match status" value="1"/>
</dbReference>
<keyword evidence="2" id="KW-0285">Flavoprotein</keyword>
<dbReference type="Pfam" id="PF00890">
    <property type="entry name" value="FAD_binding_2"/>
    <property type="match status" value="1"/>
</dbReference>
<keyword evidence="4" id="KW-0560">Oxidoreductase</keyword>
<dbReference type="FunFam" id="3.50.50.60:FF:000208">
    <property type="entry name" value="3-ketosteroid dehydrogenase"/>
    <property type="match status" value="1"/>
</dbReference>
<evidence type="ECO:0000256" key="4">
    <source>
        <dbReference type="ARBA" id="ARBA00023002"/>
    </source>
</evidence>
<evidence type="ECO:0000256" key="1">
    <source>
        <dbReference type="ARBA" id="ARBA00001974"/>
    </source>
</evidence>
<dbReference type="InterPro" id="IPR027477">
    <property type="entry name" value="Succ_DH/fumarate_Rdtase_cat_sf"/>
</dbReference>
<dbReference type="PANTHER" id="PTHR43400">
    <property type="entry name" value="FUMARATE REDUCTASE"/>
    <property type="match status" value="1"/>
</dbReference>
<organism evidence="7">
    <name type="scientific">Metarhizium anisopliae</name>
    <name type="common">Entomophthora anisopliae</name>
    <dbReference type="NCBI Taxonomy" id="5530"/>
    <lineage>
        <taxon>Eukaryota</taxon>
        <taxon>Fungi</taxon>
        <taxon>Dikarya</taxon>
        <taxon>Ascomycota</taxon>
        <taxon>Pezizomycotina</taxon>
        <taxon>Sordariomycetes</taxon>
        <taxon>Hypocreomycetidae</taxon>
        <taxon>Hypocreales</taxon>
        <taxon>Clavicipitaceae</taxon>
        <taxon>Metarhizium</taxon>
    </lineage>
</organism>
<dbReference type="Gene3D" id="3.50.50.60">
    <property type="entry name" value="FAD/NAD(P)-binding domain"/>
    <property type="match status" value="2"/>
</dbReference>
<keyword evidence="3" id="KW-0274">FAD</keyword>
<evidence type="ECO:0000256" key="3">
    <source>
        <dbReference type="ARBA" id="ARBA00022827"/>
    </source>
</evidence>
<dbReference type="InterPro" id="IPR036188">
    <property type="entry name" value="FAD/NAD-bd_sf"/>
</dbReference>
<dbReference type="InterPro" id="IPR050315">
    <property type="entry name" value="FAD-oxidoreductase_2"/>
</dbReference>
<dbReference type="InterPro" id="IPR003953">
    <property type="entry name" value="FAD-dep_OxRdtase_2_FAD-bd"/>
</dbReference>
<proteinExistence type="inferred from homology"/>
<dbReference type="GO" id="GO:0008202">
    <property type="term" value="P:steroid metabolic process"/>
    <property type="evidence" value="ECO:0007669"/>
    <property type="project" value="UniProtKB-ARBA"/>
</dbReference>
<comment type="cofactor">
    <cofactor evidence="1">
        <name>FAD</name>
        <dbReference type="ChEBI" id="CHEBI:57692"/>
    </cofactor>
</comment>